<comment type="caution">
    <text evidence="2">The sequence shown here is derived from an EMBL/GenBank/DDBJ whole genome shotgun (WGS) entry which is preliminary data.</text>
</comment>
<evidence type="ECO:0000313" key="3">
    <source>
        <dbReference type="Proteomes" id="UP000006250"/>
    </source>
</evidence>
<gene>
    <name evidence="2" type="ORF">DesfrDRAFT_1190</name>
</gene>
<dbReference type="Proteomes" id="UP000006250">
    <property type="component" value="Unassembled WGS sequence"/>
</dbReference>
<dbReference type="AlphaFoldDB" id="E1JU91"/>
<sequence length="84" mass="9331">MDAAVWVPMAVNVLLGLIAFFGGLWIKHLQDALKGHEADVAALRERVADGCVRRDDYLLMRTETLDRLKAIEAKLDRLIEGGKA</sequence>
<protein>
    <submittedName>
        <fullName evidence="2">Uncharacterized protein</fullName>
    </submittedName>
</protein>
<evidence type="ECO:0000313" key="2">
    <source>
        <dbReference type="EMBL" id="EFL52021.1"/>
    </source>
</evidence>
<proteinExistence type="predicted"/>
<keyword evidence="1" id="KW-1133">Transmembrane helix</keyword>
<dbReference type="eggNOG" id="ENOG5032GE0">
    <property type="taxonomic scope" value="Bacteria"/>
</dbReference>
<name>E1JU91_SOLFR</name>
<organism evidence="2 3">
    <name type="scientific">Solidesulfovibrio fructosivorans JJ]</name>
    <dbReference type="NCBI Taxonomy" id="596151"/>
    <lineage>
        <taxon>Bacteria</taxon>
        <taxon>Pseudomonadati</taxon>
        <taxon>Thermodesulfobacteriota</taxon>
        <taxon>Desulfovibrionia</taxon>
        <taxon>Desulfovibrionales</taxon>
        <taxon>Desulfovibrionaceae</taxon>
        <taxon>Solidesulfovibrio</taxon>
    </lineage>
</organism>
<evidence type="ECO:0000256" key="1">
    <source>
        <dbReference type="SAM" id="Phobius"/>
    </source>
</evidence>
<dbReference type="OrthoDB" id="5460011at2"/>
<reference evidence="2 3" key="1">
    <citation type="submission" date="2010-08" db="EMBL/GenBank/DDBJ databases">
        <title>The draft genome of Desulfovibrio fructosovorans JJ.</title>
        <authorList>
            <consortium name="US DOE Joint Genome Institute (JGI-PGF)"/>
            <person name="Lucas S."/>
            <person name="Copeland A."/>
            <person name="Lapidus A."/>
            <person name="Cheng J.-F."/>
            <person name="Bruce D."/>
            <person name="Goodwin L."/>
            <person name="Pitluck S."/>
            <person name="Land M.L."/>
            <person name="Hauser L."/>
            <person name="Chang Y.-J."/>
            <person name="Jeffries C."/>
            <person name="Wall J.D."/>
            <person name="Stahl D.A."/>
            <person name="Arkin A.P."/>
            <person name="Dehal P."/>
            <person name="Stolyar S.M."/>
            <person name="Hazen T.C."/>
            <person name="Woyke T.J."/>
        </authorList>
    </citation>
    <scope>NUCLEOTIDE SEQUENCE [LARGE SCALE GENOMIC DNA]</scope>
    <source>
        <strain evidence="2 3">JJ</strain>
    </source>
</reference>
<keyword evidence="1" id="KW-0472">Membrane</keyword>
<dbReference type="EMBL" id="AECZ01000006">
    <property type="protein sequence ID" value="EFL52021.1"/>
    <property type="molecule type" value="Genomic_DNA"/>
</dbReference>
<dbReference type="STRING" id="596151.DesfrDRAFT_1190"/>
<feature type="transmembrane region" description="Helical" evidence="1">
    <location>
        <begin position="6"/>
        <end position="26"/>
    </location>
</feature>
<keyword evidence="1" id="KW-0812">Transmembrane</keyword>
<keyword evidence="3" id="KW-1185">Reference proteome</keyword>
<accession>E1JU91</accession>
<dbReference type="RefSeq" id="WP_005992040.1">
    <property type="nucleotide sequence ID" value="NZ_AECZ01000006.1"/>
</dbReference>